<evidence type="ECO:0000313" key="1">
    <source>
        <dbReference type="EMBL" id="KIK74789.1"/>
    </source>
</evidence>
<sequence length="155" mass="17091">MWDPLTDSCYISHLYLLFTTADGPGLIYWDGMVGHSGKNGCHLYCGVCGRRKERGTHYYPVLLCPHDHIVAGSELCDFDIFNLSEGGSSKYGNNLKKIVSVHNQTQWDKMKTKTGLTKPPLILGLHPTCSLGVPLSITTNIMHLASNLSDLLLSL</sequence>
<dbReference type="InParanoid" id="A0A0D0D482"/>
<dbReference type="AlphaFoldDB" id="A0A0D0D482"/>
<organism evidence="1 2">
    <name type="scientific">Paxillus rubicundulus Ve08.2h10</name>
    <dbReference type="NCBI Taxonomy" id="930991"/>
    <lineage>
        <taxon>Eukaryota</taxon>
        <taxon>Fungi</taxon>
        <taxon>Dikarya</taxon>
        <taxon>Basidiomycota</taxon>
        <taxon>Agaricomycotina</taxon>
        <taxon>Agaricomycetes</taxon>
        <taxon>Agaricomycetidae</taxon>
        <taxon>Boletales</taxon>
        <taxon>Paxilineae</taxon>
        <taxon>Paxillaceae</taxon>
        <taxon>Paxillus</taxon>
    </lineage>
</organism>
<dbReference type="OrthoDB" id="2669721at2759"/>
<dbReference type="Proteomes" id="UP000054538">
    <property type="component" value="Unassembled WGS sequence"/>
</dbReference>
<proteinExistence type="predicted"/>
<reference evidence="1 2" key="1">
    <citation type="submission" date="2014-04" db="EMBL/GenBank/DDBJ databases">
        <authorList>
            <consortium name="DOE Joint Genome Institute"/>
            <person name="Kuo A."/>
            <person name="Kohler A."/>
            <person name="Jargeat P."/>
            <person name="Nagy L.G."/>
            <person name="Floudas D."/>
            <person name="Copeland A."/>
            <person name="Barry K.W."/>
            <person name="Cichocki N."/>
            <person name="Veneault-Fourrey C."/>
            <person name="LaButti K."/>
            <person name="Lindquist E.A."/>
            <person name="Lipzen A."/>
            <person name="Lundell T."/>
            <person name="Morin E."/>
            <person name="Murat C."/>
            <person name="Sun H."/>
            <person name="Tunlid A."/>
            <person name="Henrissat B."/>
            <person name="Grigoriev I.V."/>
            <person name="Hibbett D.S."/>
            <person name="Martin F."/>
            <person name="Nordberg H.P."/>
            <person name="Cantor M.N."/>
            <person name="Hua S.X."/>
        </authorList>
    </citation>
    <scope>NUCLEOTIDE SEQUENCE [LARGE SCALE GENOMIC DNA]</scope>
    <source>
        <strain evidence="1 2">Ve08.2h10</strain>
    </source>
</reference>
<dbReference type="HOGENOM" id="CLU_149057_0_0_1"/>
<accession>A0A0D0D482</accession>
<gene>
    <name evidence="1" type="ORF">PAXRUDRAFT_174617</name>
</gene>
<protein>
    <submittedName>
        <fullName evidence="1">Uncharacterized protein</fullName>
    </submittedName>
</protein>
<keyword evidence="2" id="KW-1185">Reference proteome</keyword>
<evidence type="ECO:0000313" key="2">
    <source>
        <dbReference type="Proteomes" id="UP000054538"/>
    </source>
</evidence>
<reference evidence="2" key="2">
    <citation type="submission" date="2015-01" db="EMBL/GenBank/DDBJ databases">
        <title>Evolutionary Origins and Diversification of the Mycorrhizal Mutualists.</title>
        <authorList>
            <consortium name="DOE Joint Genome Institute"/>
            <consortium name="Mycorrhizal Genomics Consortium"/>
            <person name="Kohler A."/>
            <person name="Kuo A."/>
            <person name="Nagy L.G."/>
            <person name="Floudas D."/>
            <person name="Copeland A."/>
            <person name="Barry K.W."/>
            <person name="Cichocki N."/>
            <person name="Veneault-Fourrey C."/>
            <person name="LaButti K."/>
            <person name="Lindquist E.A."/>
            <person name="Lipzen A."/>
            <person name="Lundell T."/>
            <person name="Morin E."/>
            <person name="Murat C."/>
            <person name="Riley R."/>
            <person name="Ohm R."/>
            <person name="Sun H."/>
            <person name="Tunlid A."/>
            <person name="Henrissat B."/>
            <person name="Grigoriev I.V."/>
            <person name="Hibbett D.S."/>
            <person name="Martin F."/>
        </authorList>
    </citation>
    <scope>NUCLEOTIDE SEQUENCE [LARGE SCALE GENOMIC DNA]</scope>
    <source>
        <strain evidence="2">Ve08.2h10</strain>
    </source>
</reference>
<feature type="non-terminal residue" evidence="1">
    <location>
        <position position="155"/>
    </location>
</feature>
<dbReference type="EMBL" id="KN828558">
    <property type="protein sequence ID" value="KIK74789.1"/>
    <property type="molecule type" value="Genomic_DNA"/>
</dbReference>
<name>A0A0D0D482_9AGAM</name>